<evidence type="ECO:0000256" key="5">
    <source>
        <dbReference type="ARBA" id="ARBA00023004"/>
    </source>
</evidence>
<name>A0A834L628_RHOSS</name>
<keyword evidence="7" id="KW-1133">Transmembrane helix</keyword>
<evidence type="ECO:0000259" key="8">
    <source>
        <dbReference type="PROSITE" id="PS51918"/>
    </source>
</evidence>
<comment type="cofactor">
    <cofactor evidence="1">
        <name>[4Fe-4S] cluster</name>
        <dbReference type="ChEBI" id="CHEBI:49883"/>
    </cofactor>
</comment>
<dbReference type="GO" id="GO:0046872">
    <property type="term" value="F:metal ion binding"/>
    <property type="evidence" value="ECO:0007669"/>
    <property type="project" value="UniProtKB-KW"/>
</dbReference>
<dbReference type="Proteomes" id="UP000626092">
    <property type="component" value="Unassembled WGS sequence"/>
</dbReference>
<keyword evidence="7" id="KW-0472">Membrane</keyword>
<feature type="transmembrane region" description="Helical" evidence="7">
    <location>
        <begin position="280"/>
        <end position="306"/>
    </location>
</feature>
<evidence type="ECO:0000256" key="2">
    <source>
        <dbReference type="ARBA" id="ARBA00022485"/>
    </source>
</evidence>
<dbReference type="PROSITE" id="PS51918">
    <property type="entry name" value="RADICAL_SAM"/>
    <property type="match status" value="1"/>
</dbReference>
<dbReference type="PANTHER" id="PTHR30544:SF9">
    <property type="entry name" value="RADICAL SAM SUPERFAMILY PROTEIN"/>
    <property type="match status" value="1"/>
</dbReference>
<dbReference type="AlphaFoldDB" id="A0A834L628"/>
<evidence type="ECO:0000256" key="7">
    <source>
        <dbReference type="SAM" id="Phobius"/>
    </source>
</evidence>
<dbReference type="GO" id="GO:0070475">
    <property type="term" value="P:rRNA base methylation"/>
    <property type="evidence" value="ECO:0007669"/>
    <property type="project" value="TreeGrafter"/>
</dbReference>
<proteinExistence type="predicted"/>
<dbReference type="OrthoDB" id="538249at2759"/>
<keyword evidence="3" id="KW-0949">S-adenosyl-L-methionine</keyword>
<dbReference type="SFLD" id="SFLDS00029">
    <property type="entry name" value="Radical_SAM"/>
    <property type="match status" value="1"/>
</dbReference>
<evidence type="ECO:0000313" key="10">
    <source>
        <dbReference type="Proteomes" id="UP000626092"/>
    </source>
</evidence>
<keyword evidence="4" id="KW-0479">Metal-binding</keyword>
<keyword evidence="10" id="KW-1185">Reference proteome</keyword>
<dbReference type="InterPro" id="IPR013785">
    <property type="entry name" value="Aldolase_TIM"/>
</dbReference>
<dbReference type="InterPro" id="IPR058240">
    <property type="entry name" value="rSAM_sf"/>
</dbReference>
<dbReference type="GO" id="GO:0051539">
    <property type="term" value="F:4 iron, 4 sulfur cluster binding"/>
    <property type="evidence" value="ECO:0007669"/>
    <property type="project" value="UniProtKB-KW"/>
</dbReference>
<evidence type="ECO:0000256" key="3">
    <source>
        <dbReference type="ARBA" id="ARBA00022691"/>
    </source>
</evidence>
<dbReference type="InterPro" id="IPR007197">
    <property type="entry name" value="rSAM"/>
</dbReference>
<keyword evidence="6" id="KW-0411">Iron-sulfur</keyword>
<comment type="caution">
    <text evidence="9">The sequence shown here is derived from an EMBL/GenBank/DDBJ whole genome shotgun (WGS) entry which is preliminary data.</text>
</comment>
<dbReference type="GO" id="GO:0030488">
    <property type="term" value="P:tRNA methylation"/>
    <property type="evidence" value="ECO:0007669"/>
    <property type="project" value="TreeGrafter"/>
</dbReference>
<dbReference type="GO" id="GO:0003824">
    <property type="term" value="F:catalytic activity"/>
    <property type="evidence" value="ECO:0007669"/>
    <property type="project" value="InterPro"/>
</dbReference>
<evidence type="ECO:0000313" key="9">
    <source>
        <dbReference type="EMBL" id="KAF7123631.1"/>
    </source>
</evidence>
<evidence type="ECO:0000256" key="1">
    <source>
        <dbReference type="ARBA" id="ARBA00001966"/>
    </source>
</evidence>
<keyword evidence="5" id="KW-0408">Iron</keyword>
<evidence type="ECO:0000256" key="4">
    <source>
        <dbReference type="ARBA" id="ARBA00022723"/>
    </source>
</evidence>
<keyword evidence="7" id="KW-0812">Transmembrane</keyword>
<dbReference type="SUPFAM" id="SSF102114">
    <property type="entry name" value="Radical SAM enzymes"/>
    <property type="match status" value="1"/>
</dbReference>
<keyword evidence="2" id="KW-0004">4Fe-4S</keyword>
<reference evidence="9" key="1">
    <citation type="submission" date="2019-11" db="EMBL/GenBank/DDBJ databases">
        <authorList>
            <person name="Liu Y."/>
            <person name="Hou J."/>
            <person name="Li T.-Q."/>
            <person name="Guan C.-H."/>
            <person name="Wu X."/>
            <person name="Wu H.-Z."/>
            <person name="Ling F."/>
            <person name="Zhang R."/>
            <person name="Shi X.-G."/>
            <person name="Ren J.-P."/>
            <person name="Chen E.-F."/>
            <person name="Sun J.-M."/>
        </authorList>
    </citation>
    <scope>NUCLEOTIDE SEQUENCE</scope>
    <source>
        <strain evidence="9">Adult_tree_wgs_1</strain>
        <tissue evidence="9">Leaves</tissue>
    </source>
</reference>
<dbReference type="InterPro" id="IPR040072">
    <property type="entry name" value="Methyltransferase_A"/>
</dbReference>
<evidence type="ECO:0000256" key="6">
    <source>
        <dbReference type="ARBA" id="ARBA00023014"/>
    </source>
</evidence>
<feature type="transmembrane region" description="Helical" evidence="7">
    <location>
        <begin position="226"/>
        <end position="245"/>
    </location>
</feature>
<sequence>MEGLGRSVWMRRLWSNYLFLLPNKLSPSTALNSSLTIPLLPPPRGLGFPASSDRRCCRSISSAAHSSAPAVKNGIVNRGTKKVLLKGMRYGEFEVLSGLFVIQQKWVQSQGFRPGQALMLWKRLYGNDIWAHCIDELEGLNKDFMKMLSDRAEFRALLVKDIVTASDGTRKVDIMILQILFTLEDGLVIETVVIPCDRGRTTVCVSSQVGCGMNCQFCYTGRQACSLLLVYYLLITVIRLVLPCSNRFCRMGLKRNLTAAEIVEQAVFARRLFSDEVGSITNVVFMVVLFSEWTLLCILMIAAFVFQSYGILTSGMGEPLHNIDNVLKATDIMVHEQGLHFSPRRVTVSTSGLVPQLKRFLHESNCSLAVSLNATNDEVRNWIMPVNRKYNLALLLGTLRQELRSKRNYVVLFEYVMLAGINDSMEDAKKLIDLVQDIPCKINLISFNPHSGSLFRPTSDDKMIEFRNTLAAAGCVVFMRLSRGDDQMAACGQLGKPGEIQAPLLRVPAQFQKVFEASF</sequence>
<dbReference type="PANTHER" id="PTHR30544">
    <property type="entry name" value="23S RRNA METHYLTRANSFERASE"/>
    <property type="match status" value="1"/>
</dbReference>
<gene>
    <name evidence="9" type="ORF">RHSIM_Rhsim12G0047100</name>
</gene>
<dbReference type="Gene3D" id="3.20.20.70">
    <property type="entry name" value="Aldolase class I"/>
    <property type="match status" value="3"/>
</dbReference>
<protein>
    <recommendedName>
        <fullName evidence="8">Radical SAM core domain-containing protein</fullName>
    </recommendedName>
</protein>
<dbReference type="EMBL" id="WJXA01000012">
    <property type="protein sequence ID" value="KAF7123631.1"/>
    <property type="molecule type" value="Genomic_DNA"/>
</dbReference>
<feature type="domain" description="Radical SAM core" evidence="8">
    <location>
        <begin position="197"/>
        <end position="486"/>
    </location>
</feature>
<accession>A0A834L628</accession>
<organism evidence="9 10">
    <name type="scientific">Rhododendron simsii</name>
    <name type="common">Sims's rhododendron</name>
    <dbReference type="NCBI Taxonomy" id="118357"/>
    <lineage>
        <taxon>Eukaryota</taxon>
        <taxon>Viridiplantae</taxon>
        <taxon>Streptophyta</taxon>
        <taxon>Embryophyta</taxon>
        <taxon>Tracheophyta</taxon>
        <taxon>Spermatophyta</taxon>
        <taxon>Magnoliopsida</taxon>
        <taxon>eudicotyledons</taxon>
        <taxon>Gunneridae</taxon>
        <taxon>Pentapetalae</taxon>
        <taxon>asterids</taxon>
        <taxon>Ericales</taxon>
        <taxon>Ericaceae</taxon>
        <taxon>Ericoideae</taxon>
        <taxon>Rhodoreae</taxon>
        <taxon>Rhododendron</taxon>
    </lineage>
</organism>